<organism evidence="2 3">
    <name type="scientific">Dichanthelium oligosanthes</name>
    <dbReference type="NCBI Taxonomy" id="888268"/>
    <lineage>
        <taxon>Eukaryota</taxon>
        <taxon>Viridiplantae</taxon>
        <taxon>Streptophyta</taxon>
        <taxon>Embryophyta</taxon>
        <taxon>Tracheophyta</taxon>
        <taxon>Spermatophyta</taxon>
        <taxon>Magnoliopsida</taxon>
        <taxon>Liliopsida</taxon>
        <taxon>Poales</taxon>
        <taxon>Poaceae</taxon>
        <taxon>PACMAD clade</taxon>
        <taxon>Panicoideae</taxon>
        <taxon>Panicodae</taxon>
        <taxon>Paniceae</taxon>
        <taxon>Dichantheliinae</taxon>
        <taxon>Dichanthelium</taxon>
    </lineage>
</organism>
<sequence length="132" mass="14666">MPSKPRILTKLRVTIHTSCQWSAPRSLLPPSSPAQPPVAHRVQCQDPGGAQQLHGQVVLQQRGGGGGRVQPAGAAGRRRHRAGVHAPLHAAQEALRHHLPLLLIESLSRFQRFMAEQSRPDRHRFLSFHFLK</sequence>
<evidence type="ECO:0000313" key="2">
    <source>
        <dbReference type="EMBL" id="OEL34243.1"/>
    </source>
</evidence>
<name>A0A1E5WA15_9POAL</name>
<keyword evidence="3" id="KW-1185">Reference proteome</keyword>
<comment type="caution">
    <text evidence="2">The sequence shown here is derived from an EMBL/GenBank/DDBJ whole genome shotgun (WGS) entry which is preliminary data.</text>
</comment>
<protein>
    <submittedName>
        <fullName evidence="2">Uncharacterized protein</fullName>
    </submittedName>
</protein>
<feature type="region of interest" description="Disordered" evidence="1">
    <location>
        <begin position="61"/>
        <end position="83"/>
    </location>
</feature>
<proteinExistence type="predicted"/>
<gene>
    <name evidence="2" type="ORF">BAE44_0004739</name>
</gene>
<dbReference type="Proteomes" id="UP000095767">
    <property type="component" value="Unassembled WGS sequence"/>
</dbReference>
<dbReference type="AlphaFoldDB" id="A0A1E5WA15"/>
<feature type="region of interest" description="Disordered" evidence="1">
    <location>
        <begin position="23"/>
        <end position="42"/>
    </location>
</feature>
<evidence type="ECO:0000256" key="1">
    <source>
        <dbReference type="SAM" id="MobiDB-lite"/>
    </source>
</evidence>
<dbReference type="EMBL" id="LWDX02015910">
    <property type="protein sequence ID" value="OEL34243.1"/>
    <property type="molecule type" value="Genomic_DNA"/>
</dbReference>
<reference evidence="2 3" key="1">
    <citation type="submission" date="2016-09" db="EMBL/GenBank/DDBJ databases">
        <title>The draft genome of Dichanthelium oligosanthes: A C3 panicoid grass species.</title>
        <authorList>
            <person name="Studer A.J."/>
            <person name="Schnable J.C."/>
            <person name="Brutnell T.P."/>
        </authorList>
    </citation>
    <scope>NUCLEOTIDE SEQUENCE [LARGE SCALE GENOMIC DNA]</scope>
    <source>
        <strain evidence="3">cv. Kellogg 1175</strain>
        <tissue evidence="2">Leaf</tissue>
    </source>
</reference>
<accession>A0A1E5WA15</accession>
<evidence type="ECO:0000313" key="3">
    <source>
        <dbReference type="Proteomes" id="UP000095767"/>
    </source>
</evidence>